<proteinExistence type="predicted"/>
<evidence type="ECO:0000313" key="3">
    <source>
        <dbReference type="Proteomes" id="UP000680750"/>
    </source>
</evidence>
<dbReference type="KEGG" id="aser:Asera_39760"/>
<evidence type="ECO:0000256" key="1">
    <source>
        <dbReference type="SAM" id="MobiDB-lite"/>
    </source>
</evidence>
<sequence>MSGDEDRADAALSGDVVAADGSPVASVAELSVQDDLVATIADLTADDLPPTERRRLLGRLAGQAGRTGWRLLSRPRGALRWIGETVLEVAPHLPVRDLATLQRHYPGLDGEALAERLVRNASRVTAAIGAAGGGLSALEWTAPPTLLTAPVLLSAETVTVVAVELKLIGELHEVYRIPVPRGPSRAVSLVGSWAGRRGITLASAGRGLGASLGLAARRELADRLLRRFGRNLTTLGPLLTGAAVGAELNRRATRAVGGAVRRDLARHAIRPTPPPGGYPPGWHPAAPPR</sequence>
<feature type="region of interest" description="Disordered" evidence="1">
    <location>
        <begin position="265"/>
        <end position="289"/>
    </location>
</feature>
<evidence type="ECO:0000313" key="2">
    <source>
        <dbReference type="EMBL" id="BCJ29868.1"/>
    </source>
</evidence>
<dbReference type="EMBL" id="AP023354">
    <property type="protein sequence ID" value="BCJ29868.1"/>
    <property type="molecule type" value="Genomic_DNA"/>
</dbReference>
<accession>A0A810L700</accession>
<protein>
    <recommendedName>
        <fullName evidence="4">EcsC family protein</fullName>
    </recommendedName>
</protein>
<evidence type="ECO:0008006" key="4">
    <source>
        <dbReference type="Google" id="ProtNLM"/>
    </source>
</evidence>
<name>A0A810L700_9ACTN</name>
<organism evidence="2 3">
    <name type="scientific">Actinocatenispora sera</name>
    <dbReference type="NCBI Taxonomy" id="390989"/>
    <lineage>
        <taxon>Bacteria</taxon>
        <taxon>Bacillati</taxon>
        <taxon>Actinomycetota</taxon>
        <taxon>Actinomycetes</taxon>
        <taxon>Micromonosporales</taxon>
        <taxon>Micromonosporaceae</taxon>
        <taxon>Actinocatenispora</taxon>
    </lineage>
</organism>
<dbReference type="RefSeq" id="WP_244843951.1">
    <property type="nucleotide sequence ID" value="NZ_AP023354.1"/>
</dbReference>
<dbReference type="Proteomes" id="UP000680750">
    <property type="component" value="Chromosome"/>
</dbReference>
<keyword evidence="3" id="KW-1185">Reference proteome</keyword>
<dbReference type="AlphaFoldDB" id="A0A810L700"/>
<gene>
    <name evidence="2" type="ORF">Asera_39760</name>
</gene>
<feature type="compositionally biased region" description="Pro residues" evidence="1">
    <location>
        <begin position="271"/>
        <end position="289"/>
    </location>
</feature>
<reference evidence="2" key="1">
    <citation type="submission" date="2020-08" db="EMBL/GenBank/DDBJ databases">
        <title>Whole genome shotgun sequence of Actinocatenispora sera NBRC 101916.</title>
        <authorList>
            <person name="Komaki H."/>
            <person name="Tamura T."/>
        </authorList>
    </citation>
    <scope>NUCLEOTIDE SEQUENCE</scope>
    <source>
        <strain evidence="2">NBRC 101916</strain>
    </source>
</reference>